<protein>
    <submittedName>
        <fullName evidence="1">Uncharacterized protein</fullName>
    </submittedName>
</protein>
<proteinExistence type="predicted"/>
<dbReference type="EMBL" id="UOFH01000400">
    <property type="protein sequence ID" value="VAW67681.1"/>
    <property type="molecule type" value="Genomic_DNA"/>
</dbReference>
<reference evidence="1" key="1">
    <citation type="submission" date="2018-06" db="EMBL/GenBank/DDBJ databases">
        <authorList>
            <person name="Zhirakovskaya E."/>
        </authorList>
    </citation>
    <scope>NUCLEOTIDE SEQUENCE</scope>
</reference>
<evidence type="ECO:0000313" key="1">
    <source>
        <dbReference type="EMBL" id="VAW67681.1"/>
    </source>
</evidence>
<accession>A0A3B0XJC4</accession>
<gene>
    <name evidence="1" type="ORF">MNBD_GAMMA08-2893</name>
</gene>
<dbReference type="InterPro" id="IPR011518">
    <property type="entry name" value="Transposase_36"/>
</dbReference>
<dbReference type="Pfam" id="PF07592">
    <property type="entry name" value="DDE_Tnp_ISAZ013"/>
    <property type="match status" value="1"/>
</dbReference>
<name>A0A3B0XJC4_9ZZZZ</name>
<organism evidence="1">
    <name type="scientific">hydrothermal vent metagenome</name>
    <dbReference type="NCBI Taxonomy" id="652676"/>
    <lineage>
        <taxon>unclassified sequences</taxon>
        <taxon>metagenomes</taxon>
        <taxon>ecological metagenomes</taxon>
    </lineage>
</organism>
<sequence length="68" mass="7848">MFSFISMNRKGKPLENYESILKLISETKTKGGLKIKSGLDTKQYTKGKKIKEEDFDNLSLEFKSKFPL</sequence>
<dbReference type="AlphaFoldDB" id="A0A3B0XJC4"/>